<evidence type="ECO:0000313" key="3">
    <source>
        <dbReference type="Proteomes" id="UP000078486"/>
    </source>
</evidence>
<gene>
    <name evidence="2" type="ORF">AW736_26410</name>
</gene>
<accession>A0A178IRQ0</accession>
<feature type="transmembrane region" description="Helical" evidence="1">
    <location>
        <begin position="71"/>
        <end position="94"/>
    </location>
</feature>
<keyword evidence="1" id="KW-1133">Transmembrane helix</keyword>
<feature type="transmembrane region" description="Helical" evidence="1">
    <location>
        <begin position="39"/>
        <end position="59"/>
    </location>
</feature>
<comment type="caution">
    <text evidence="2">The sequence shown here is derived from an EMBL/GenBank/DDBJ whole genome shotgun (WGS) entry which is preliminary data.</text>
</comment>
<sequence>MNSILYFITKTYHAALDLSILAQTQWKSTEDLKEGIGKIAGIIIAISFLVALIAYFVGAGTKNSNPAASKAAFYIVWTFAIGGPFVSLIFYIFAGADAVSQPSFK</sequence>
<keyword evidence="3" id="KW-1185">Reference proteome</keyword>
<protein>
    <submittedName>
        <fullName evidence="2">Uncharacterized protein</fullName>
    </submittedName>
</protein>
<keyword evidence="1" id="KW-0472">Membrane</keyword>
<evidence type="ECO:0000256" key="1">
    <source>
        <dbReference type="SAM" id="Phobius"/>
    </source>
</evidence>
<dbReference type="Proteomes" id="UP000078486">
    <property type="component" value="Unassembled WGS sequence"/>
</dbReference>
<dbReference type="RefSeq" id="WP_068773281.1">
    <property type="nucleotide sequence ID" value="NZ_KV441849.1"/>
</dbReference>
<evidence type="ECO:0000313" key="2">
    <source>
        <dbReference type="EMBL" id="OAM91916.1"/>
    </source>
</evidence>
<reference evidence="2 3" key="1">
    <citation type="submission" date="2016-01" db="EMBL/GenBank/DDBJ databases">
        <title>High potential of lignocellulose degradation of a new Verrucomicrobia species.</title>
        <authorList>
            <person name="Wang Y."/>
            <person name="Shi Y."/>
            <person name="Qiu Z."/>
            <person name="Liu S."/>
            <person name="Yang H."/>
        </authorList>
    </citation>
    <scope>NUCLEOTIDE SEQUENCE [LARGE SCALE GENOMIC DNA]</scope>
    <source>
        <strain evidence="2 3">TSB47</strain>
    </source>
</reference>
<dbReference type="AlphaFoldDB" id="A0A178IRQ0"/>
<dbReference type="EMBL" id="LRRQ01000003">
    <property type="protein sequence ID" value="OAM91916.1"/>
    <property type="molecule type" value="Genomic_DNA"/>
</dbReference>
<proteinExistence type="predicted"/>
<name>A0A178IRQ0_9BACT</name>
<organism evidence="2 3">
    <name type="scientific">Termitidicoccus mucosus</name>
    <dbReference type="NCBI Taxonomy" id="1184151"/>
    <lineage>
        <taxon>Bacteria</taxon>
        <taxon>Pseudomonadati</taxon>
        <taxon>Verrucomicrobiota</taxon>
        <taxon>Opitutia</taxon>
        <taxon>Opitutales</taxon>
        <taxon>Opitutaceae</taxon>
        <taxon>Termitidicoccus</taxon>
    </lineage>
</organism>
<dbReference type="STRING" id="1184151.AW736_26410"/>
<keyword evidence="1" id="KW-0812">Transmembrane</keyword>